<gene>
    <name evidence="3" type="ORF">IKE_01157</name>
</gene>
<dbReference type="AlphaFoldDB" id="A0A9W5Q7W8"/>
<comment type="similarity">
    <text evidence="1">Belongs to the aspartate/glutamate racemases family.</text>
</comment>
<reference evidence="3 4" key="1">
    <citation type="submission" date="2012-12" db="EMBL/GenBank/DDBJ databases">
        <title>The Genome Sequence of Bacillus cereus VD196.</title>
        <authorList>
            <consortium name="The Broad Institute Genome Sequencing Platform"/>
            <consortium name="The Broad Institute Genome Sequencing Center for Infectious Disease"/>
            <person name="Feldgarden M."/>
            <person name="Van der Auwera G.A."/>
            <person name="Mahillon J."/>
            <person name="Duprez V."/>
            <person name="Timmery S."/>
            <person name="Mattelet C."/>
            <person name="Dierick K."/>
            <person name="Sun M."/>
            <person name="Yu Z."/>
            <person name="Zhu L."/>
            <person name="Hu X."/>
            <person name="Shank E.B."/>
            <person name="Swiecicka I."/>
            <person name="Hansen B.M."/>
            <person name="Andrup L."/>
            <person name="Walker B."/>
            <person name="Young S.K."/>
            <person name="Zeng Q."/>
            <person name="Gargeya S."/>
            <person name="Fitzgerald M."/>
            <person name="Haas B."/>
            <person name="Abouelleil A."/>
            <person name="Alvarado L."/>
            <person name="Arachchi H.M."/>
            <person name="Berlin A.M."/>
            <person name="Chapman S.B."/>
            <person name="Dewar J."/>
            <person name="Goldberg J."/>
            <person name="Griggs A."/>
            <person name="Gujja S."/>
            <person name="Hansen M."/>
            <person name="Howarth C."/>
            <person name="Imamovic A."/>
            <person name="Larimer J."/>
            <person name="McCowan C."/>
            <person name="Murphy C."/>
            <person name="Neiman D."/>
            <person name="Pearson M."/>
            <person name="Priest M."/>
            <person name="Roberts A."/>
            <person name="Saif S."/>
            <person name="Shea T."/>
            <person name="Sisk P."/>
            <person name="Sykes S."/>
            <person name="Wortman J."/>
            <person name="Nusbaum C."/>
            <person name="Birren B."/>
        </authorList>
    </citation>
    <scope>NUCLEOTIDE SEQUENCE [LARGE SCALE GENOMIC DNA]</scope>
    <source>
        <strain evidence="3 4">VD196</strain>
    </source>
</reference>
<dbReference type="EMBL" id="AHFL01000006">
    <property type="protein sequence ID" value="EOO69223.1"/>
    <property type="molecule type" value="Genomic_DNA"/>
</dbReference>
<protein>
    <submittedName>
        <fullName evidence="3">Aspartate racemase</fullName>
    </submittedName>
</protein>
<dbReference type="InterPro" id="IPR015942">
    <property type="entry name" value="Asp/Glu/hydantoin_racemase"/>
</dbReference>
<dbReference type="PANTHER" id="PTHR21198:SF7">
    <property type="entry name" value="ASPARTATE-GLUTAMATE RACEMASE FAMILY"/>
    <property type="match status" value="1"/>
</dbReference>
<sequence length="230" mass="25796">MKTIGLIGGMSWESTSEYYRIINEEIKERLGGLHSAKCLINSVDFEEIERCQSSGDWDGAGEILGNAAYSLQKGGADFIIICTNTMHKVVEKIKEKIDIPVLHIADATAKEIKRKDIQKVGLLGTKYTMEQDFYKSRIEEHDIKVIVPSGINREKVNEVIYTELCLGKIVVQSREYYKRVIEELVQEGAQGIILGCTEIGLLIKQENVSVPIFDTTHIHAIEAVKVALDK</sequence>
<dbReference type="Pfam" id="PF01177">
    <property type="entry name" value="Asp_Glu_race"/>
    <property type="match status" value="1"/>
</dbReference>
<dbReference type="InterPro" id="IPR004380">
    <property type="entry name" value="Asp_race"/>
</dbReference>
<dbReference type="PANTHER" id="PTHR21198">
    <property type="entry name" value="GLUTAMATE RACEMASE"/>
    <property type="match status" value="1"/>
</dbReference>
<evidence type="ECO:0000313" key="4">
    <source>
        <dbReference type="Proteomes" id="UP000014023"/>
    </source>
</evidence>
<organism evidence="3 4">
    <name type="scientific">Bacillus cereus VD196</name>
    <dbReference type="NCBI Taxonomy" id="1053243"/>
    <lineage>
        <taxon>Bacteria</taxon>
        <taxon>Bacillati</taxon>
        <taxon>Bacillota</taxon>
        <taxon>Bacilli</taxon>
        <taxon>Bacillales</taxon>
        <taxon>Bacillaceae</taxon>
        <taxon>Bacillus</taxon>
        <taxon>Bacillus cereus group</taxon>
    </lineage>
</organism>
<dbReference type="PROSITE" id="PS00923">
    <property type="entry name" value="ASP_GLU_RACEMASE_1"/>
    <property type="match status" value="1"/>
</dbReference>
<dbReference type="NCBIfam" id="TIGR00035">
    <property type="entry name" value="asp_race"/>
    <property type="match status" value="1"/>
</dbReference>
<dbReference type="InterPro" id="IPR001920">
    <property type="entry name" value="Asp/Glu_race"/>
</dbReference>
<accession>A0A9W5Q7W8</accession>
<proteinExistence type="inferred from homology"/>
<dbReference type="Gene3D" id="3.40.50.1860">
    <property type="match status" value="2"/>
</dbReference>
<evidence type="ECO:0000313" key="3">
    <source>
        <dbReference type="EMBL" id="EOO69223.1"/>
    </source>
</evidence>
<keyword evidence="2" id="KW-0413">Isomerase</keyword>
<dbReference type="RefSeq" id="WP_000848561.1">
    <property type="nucleotide sequence ID" value="NZ_KB976254.1"/>
</dbReference>
<dbReference type="InterPro" id="IPR033134">
    <property type="entry name" value="Asp/Glu_racemase_AS_2"/>
</dbReference>
<dbReference type="GO" id="GO:0047661">
    <property type="term" value="F:amino-acid racemase activity"/>
    <property type="evidence" value="ECO:0007669"/>
    <property type="project" value="InterPro"/>
</dbReference>
<dbReference type="Proteomes" id="UP000014023">
    <property type="component" value="Unassembled WGS sequence"/>
</dbReference>
<dbReference type="PROSITE" id="PS00924">
    <property type="entry name" value="ASP_GLU_RACEMASE_2"/>
    <property type="match status" value="1"/>
</dbReference>
<comment type="caution">
    <text evidence="3">The sequence shown here is derived from an EMBL/GenBank/DDBJ whole genome shotgun (WGS) entry which is preliminary data.</text>
</comment>
<dbReference type="InterPro" id="IPR018187">
    <property type="entry name" value="Asp/Glu_racemase_AS_1"/>
</dbReference>
<evidence type="ECO:0000256" key="1">
    <source>
        <dbReference type="ARBA" id="ARBA00007847"/>
    </source>
</evidence>
<name>A0A9W5Q7W8_BACCE</name>
<evidence type="ECO:0000256" key="2">
    <source>
        <dbReference type="ARBA" id="ARBA00023235"/>
    </source>
</evidence>
<dbReference type="SUPFAM" id="SSF53681">
    <property type="entry name" value="Aspartate/glutamate racemase"/>
    <property type="match status" value="2"/>
</dbReference>